<geneLocation type="plasmid" evidence="3">
    <name>pSTJ001</name>
</geneLocation>
<evidence type="ECO:0000256" key="1">
    <source>
        <dbReference type="SAM" id="Phobius"/>
    </source>
</evidence>
<organism evidence="2 3">
    <name type="scientific">Halobacterium hubeiense</name>
    <dbReference type="NCBI Taxonomy" id="1407499"/>
    <lineage>
        <taxon>Archaea</taxon>
        <taxon>Methanobacteriati</taxon>
        <taxon>Methanobacteriota</taxon>
        <taxon>Stenosarchaea group</taxon>
        <taxon>Halobacteria</taxon>
        <taxon>Halobacteriales</taxon>
        <taxon>Halobacteriaceae</taxon>
        <taxon>Halobacterium</taxon>
    </lineage>
</organism>
<feature type="transmembrane region" description="Helical" evidence="1">
    <location>
        <begin position="46"/>
        <end position="66"/>
    </location>
</feature>
<dbReference type="KEGG" id="hhb:Hhub_4245"/>
<evidence type="ECO:0000313" key="3">
    <source>
        <dbReference type="Proteomes" id="UP000066737"/>
    </source>
</evidence>
<dbReference type="RefSeq" id="WP_082687280.1">
    <property type="nucleotide sequence ID" value="NZ_LN831303.1"/>
</dbReference>
<dbReference type="InterPro" id="IPR018723">
    <property type="entry name" value="DUF2254_membrane"/>
</dbReference>
<gene>
    <name evidence="2" type="ORF">HHUB_4245</name>
</gene>
<reference evidence="3" key="1">
    <citation type="journal article" date="2016" name="Environ. Microbiol.">
        <title>The complete genome of a viable archaeum isolated from 123-million-year-old rock salt.</title>
        <authorList>
            <person name="Jaakkola S.T."/>
            <person name="Pfeiffer F."/>
            <person name="Ravantti J.J."/>
            <person name="Guo Q."/>
            <person name="Liu Y."/>
            <person name="Chen X."/>
            <person name="Ma H."/>
            <person name="Yang C."/>
            <person name="Oksanen H.M."/>
            <person name="Bamford D.H."/>
        </authorList>
    </citation>
    <scope>NUCLEOTIDE SEQUENCE</scope>
    <source>
        <strain evidence="3">JI20-1</strain>
        <plasmid evidence="3">Plasmid pSTJ001</plasmid>
    </source>
</reference>
<feature type="transmembrane region" description="Helical" evidence="1">
    <location>
        <begin position="86"/>
        <end position="106"/>
    </location>
</feature>
<proteinExistence type="predicted"/>
<feature type="transmembrane region" description="Helical" evidence="1">
    <location>
        <begin position="118"/>
        <end position="136"/>
    </location>
</feature>
<name>A0A0U5H6I2_9EURY</name>
<dbReference type="OrthoDB" id="337548at2157"/>
<accession>A0A0U5H6I2</accession>
<dbReference type="EMBL" id="LN831303">
    <property type="protein sequence ID" value="CQH63988.1"/>
    <property type="molecule type" value="Genomic_DNA"/>
</dbReference>
<sequence length="552" mass="60780">MEYDKLTRERLAFDFSLLLLAFVIAVSLACIFKYSPGDEATALAQTLATAQATIFAIVFSVIILAAQLSTGQYAPRMAYLIRSDGAFLKTSGLFIGSIGTDVFMIYSIGGFGDFASRALMYFAGILAGLSVYGLILHTDYILRQTTPEGVWDRLSRSLEPESVTIAAREADNNPSNPDPYTTPVSVLRSLISERDEPAIELGFNVITDQTTKLIQSTPPSDLDEGTPISRTISTLLEQRLPHLTVMSTDEDQPTVAKKSLKSIRLISIEAAHTSLGAPTLSGIHGTTSPISDIRADDTGYQVRSNCERNSREIVEVAAEEGLHKSAGEGSLLTSWRIASSIEKYRNIKQVDAAATNYLLGLSSRIQATQDNTNATSLNGISWSSPQPRNSPNKYSSVKALRDYYVSFTEVAGEALRVEVNVQDTIINWNSISAGLGSILSRTEKCPFPGYHHQWVAVAIYLQYIRAQTSNSVMDGYSFNGRNFVQKKDHDKTIGKLLNGDIPIEDYFSFVRLQDPTVIRKTGTHQQVLQNPSEEFSEWLKIRARSARIGYII</sequence>
<keyword evidence="1" id="KW-0472">Membrane</keyword>
<dbReference type="Proteomes" id="UP000066737">
    <property type="component" value="Plasmid pSTJ001"/>
</dbReference>
<evidence type="ECO:0000313" key="2">
    <source>
        <dbReference type="EMBL" id="CQH63988.1"/>
    </source>
</evidence>
<dbReference type="AlphaFoldDB" id="A0A0U5H6I2"/>
<dbReference type="GeneID" id="32029142"/>
<dbReference type="PROSITE" id="PS51257">
    <property type="entry name" value="PROKAR_LIPOPROTEIN"/>
    <property type="match status" value="1"/>
</dbReference>
<keyword evidence="1" id="KW-1133">Transmembrane helix</keyword>
<keyword evidence="3" id="KW-1185">Reference proteome</keyword>
<keyword evidence="1" id="KW-0812">Transmembrane</keyword>
<feature type="transmembrane region" description="Helical" evidence="1">
    <location>
        <begin position="12"/>
        <end position="34"/>
    </location>
</feature>
<protein>
    <submittedName>
        <fullName evidence="2">DUF2254 family protein</fullName>
    </submittedName>
</protein>
<dbReference type="Pfam" id="PF10011">
    <property type="entry name" value="DUF2254"/>
    <property type="match status" value="1"/>
</dbReference>